<keyword evidence="2" id="KW-1185">Reference proteome</keyword>
<dbReference type="Proteomes" id="UP000654075">
    <property type="component" value="Unassembled WGS sequence"/>
</dbReference>
<comment type="caution">
    <text evidence="1">The sequence shown here is derived from an EMBL/GenBank/DDBJ whole genome shotgun (WGS) entry which is preliminary data.</text>
</comment>
<reference evidence="1" key="1">
    <citation type="submission" date="2021-02" db="EMBL/GenBank/DDBJ databases">
        <authorList>
            <person name="Dougan E. K."/>
            <person name="Rhodes N."/>
            <person name="Thang M."/>
            <person name="Chan C."/>
        </authorList>
    </citation>
    <scope>NUCLEOTIDE SEQUENCE</scope>
</reference>
<dbReference type="OrthoDB" id="74703at2759"/>
<name>A0A813EVE6_POLGL</name>
<evidence type="ECO:0000313" key="1">
    <source>
        <dbReference type="EMBL" id="CAE8602997.1"/>
    </source>
</evidence>
<feature type="non-terminal residue" evidence="1">
    <location>
        <position position="112"/>
    </location>
</feature>
<accession>A0A813EVE6</accession>
<protein>
    <submittedName>
        <fullName evidence="1">Uncharacterized protein</fullName>
    </submittedName>
</protein>
<organism evidence="1 2">
    <name type="scientific">Polarella glacialis</name>
    <name type="common">Dinoflagellate</name>
    <dbReference type="NCBI Taxonomy" id="89957"/>
    <lineage>
        <taxon>Eukaryota</taxon>
        <taxon>Sar</taxon>
        <taxon>Alveolata</taxon>
        <taxon>Dinophyceae</taxon>
        <taxon>Suessiales</taxon>
        <taxon>Suessiaceae</taxon>
        <taxon>Polarella</taxon>
    </lineage>
</organism>
<gene>
    <name evidence="1" type="ORF">PGLA1383_LOCUS21225</name>
</gene>
<dbReference type="AlphaFoldDB" id="A0A813EVE6"/>
<proteinExistence type="predicted"/>
<sequence>AFDHSPEVDRFGRRKVFKISGGYLGVYRDEQGNLIDVRPVEGRPSYDQLMLRSESDLHRLVVAAWGNQLKELESRPSTGATFEEQRKTLRREVAEAKRRSAFALSFMSKAPK</sequence>
<dbReference type="EMBL" id="CAJNNV010014902">
    <property type="protein sequence ID" value="CAE8602997.1"/>
    <property type="molecule type" value="Genomic_DNA"/>
</dbReference>
<evidence type="ECO:0000313" key="2">
    <source>
        <dbReference type="Proteomes" id="UP000654075"/>
    </source>
</evidence>